<gene>
    <name evidence="2" type="ORF">Tci_534844</name>
</gene>
<organism evidence="2">
    <name type="scientific">Tanacetum cinerariifolium</name>
    <name type="common">Dalmatian daisy</name>
    <name type="synonym">Chrysanthemum cinerariifolium</name>
    <dbReference type="NCBI Taxonomy" id="118510"/>
    <lineage>
        <taxon>Eukaryota</taxon>
        <taxon>Viridiplantae</taxon>
        <taxon>Streptophyta</taxon>
        <taxon>Embryophyta</taxon>
        <taxon>Tracheophyta</taxon>
        <taxon>Spermatophyta</taxon>
        <taxon>Magnoliopsida</taxon>
        <taxon>eudicotyledons</taxon>
        <taxon>Gunneridae</taxon>
        <taxon>Pentapetalae</taxon>
        <taxon>asterids</taxon>
        <taxon>campanulids</taxon>
        <taxon>Asterales</taxon>
        <taxon>Asteraceae</taxon>
        <taxon>Asteroideae</taxon>
        <taxon>Anthemideae</taxon>
        <taxon>Anthemidinae</taxon>
        <taxon>Tanacetum</taxon>
    </lineage>
</organism>
<evidence type="ECO:0000313" key="2">
    <source>
        <dbReference type="EMBL" id="GEZ62871.1"/>
    </source>
</evidence>
<proteinExistence type="predicted"/>
<dbReference type="EMBL" id="BKCJ010302640">
    <property type="protein sequence ID" value="GEZ62871.1"/>
    <property type="molecule type" value="Genomic_DNA"/>
</dbReference>
<reference evidence="2" key="1">
    <citation type="journal article" date="2019" name="Sci. Rep.">
        <title>Draft genome of Tanacetum cinerariifolium, the natural source of mosquito coil.</title>
        <authorList>
            <person name="Yamashiro T."/>
            <person name="Shiraishi A."/>
            <person name="Satake H."/>
            <person name="Nakayama K."/>
        </authorList>
    </citation>
    <scope>NUCLEOTIDE SEQUENCE</scope>
</reference>
<dbReference type="PANTHER" id="PTHR14523">
    <property type="entry name" value="UNCHARACTERIZED PROTEIN C17ORF53 HOMOLOG"/>
    <property type="match status" value="1"/>
</dbReference>
<accession>A0A699IHZ7</accession>
<protein>
    <recommendedName>
        <fullName evidence="1">Homologous recombination OB-fold protein OB-fold domain-containing protein</fullName>
    </recommendedName>
</protein>
<dbReference type="Pfam" id="PF15072">
    <property type="entry name" value="HROB"/>
    <property type="match status" value="1"/>
</dbReference>
<dbReference type="GO" id="GO:0000725">
    <property type="term" value="P:recombinational repair"/>
    <property type="evidence" value="ECO:0007669"/>
    <property type="project" value="InterPro"/>
</dbReference>
<dbReference type="AlphaFoldDB" id="A0A699IHZ7"/>
<comment type="caution">
    <text evidence="2">The sequence shown here is derived from an EMBL/GenBank/DDBJ whole genome shotgun (WGS) entry which is preliminary data.</text>
</comment>
<dbReference type="InterPro" id="IPR028045">
    <property type="entry name" value="HROB"/>
</dbReference>
<name>A0A699IHZ7_TANCI</name>
<evidence type="ECO:0000259" key="1">
    <source>
        <dbReference type="Pfam" id="PF15072"/>
    </source>
</evidence>
<sequence>MVRQKAILDLALQFDNACTAKDDLRKAYNKCNNIPQKSSALIDDFLKEGSDKDYDLNLSMYENTAKIEKQMNAKLAWLVENTTTAHKPIYVAKMLKENVFILDSDEALMSTQEYMKKVVEDVGGDDILRVVRGQVLFTNNIDDLNVTMKDLSGIILGIIHHKVIGDGGYEKDINVGAAMILVNGSLFTSKPSKHYLNITMRNVVKVFHKDTVSRSDSG</sequence>
<dbReference type="InterPro" id="IPR058570">
    <property type="entry name" value="HROB_OB"/>
</dbReference>
<dbReference type="PANTHER" id="PTHR14523:SF1">
    <property type="entry name" value="HOMOLOGOUS RECOMBINATION OB-FOLD PROTEIN"/>
    <property type="match status" value="1"/>
</dbReference>
<feature type="domain" description="Homologous recombination OB-fold protein OB-fold" evidence="1">
    <location>
        <begin position="137"/>
        <end position="209"/>
    </location>
</feature>